<evidence type="ECO:0000256" key="1">
    <source>
        <dbReference type="SAM" id="MobiDB-lite"/>
    </source>
</evidence>
<dbReference type="AlphaFoldDB" id="A0A9P4JCH4"/>
<gene>
    <name evidence="4" type="ORF">K461DRAFT_274318</name>
</gene>
<dbReference type="OrthoDB" id="415532at2759"/>
<reference evidence="4" key="1">
    <citation type="journal article" date="2020" name="Stud. Mycol.">
        <title>101 Dothideomycetes genomes: a test case for predicting lifestyles and emergence of pathogens.</title>
        <authorList>
            <person name="Haridas S."/>
            <person name="Albert R."/>
            <person name="Binder M."/>
            <person name="Bloem J."/>
            <person name="Labutti K."/>
            <person name="Salamov A."/>
            <person name="Andreopoulos B."/>
            <person name="Baker S."/>
            <person name="Barry K."/>
            <person name="Bills G."/>
            <person name="Bluhm B."/>
            <person name="Cannon C."/>
            <person name="Castanera R."/>
            <person name="Culley D."/>
            <person name="Daum C."/>
            <person name="Ezra D."/>
            <person name="Gonzalez J."/>
            <person name="Henrissat B."/>
            <person name="Kuo A."/>
            <person name="Liang C."/>
            <person name="Lipzen A."/>
            <person name="Lutzoni F."/>
            <person name="Magnuson J."/>
            <person name="Mondo S."/>
            <person name="Nolan M."/>
            <person name="Ohm R."/>
            <person name="Pangilinan J."/>
            <person name="Park H.-J."/>
            <person name="Ramirez L."/>
            <person name="Alfaro M."/>
            <person name="Sun H."/>
            <person name="Tritt A."/>
            <person name="Yoshinaga Y."/>
            <person name="Zwiers L.-H."/>
            <person name="Turgeon B."/>
            <person name="Goodwin S."/>
            <person name="Spatafora J."/>
            <person name="Crous P."/>
            <person name="Grigoriev I."/>
        </authorList>
    </citation>
    <scope>NUCLEOTIDE SEQUENCE</scope>
    <source>
        <strain evidence="4">CBS 260.36</strain>
    </source>
</reference>
<dbReference type="PANTHER" id="PTHR33119">
    <property type="entry name" value="IFI3P"/>
    <property type="match status" value="1"/>
</dbReference>
<dbReference type="InterPro" id="IPR049207">
    <property type="entry name" value="DUF4246_N"/>
</dbReference>
<dbReference type="PANTHER" id="PTHR33119:SF1">
    <property type="entry name" value="FE2OG DIOXYGENASE DOMAIN-CONTAINING PROTEIN"/>
    <property type="match status" value="1"/>
</dbReference>
<protein>
    <submittedName>
        <fullName evidence="4">Uncharacterized protein</fullName>
    </submittedName>
</protein>
<feature type="region of interest" description="Disordered" evidence="1">
    <location>
        <begin position="315"/>
        <end position="336"/>
    </location>
</feature>
<feature type="domain" description="DUF4246" evidence="3">
    <location>
        <begin position="10"/>
        <end position="76"/>
    </location>
</feature>
<dbReference type="Pfam" id="PF14033">
    <property type="entry name" value="DUF4246"/>
    <property type="match status" value="1"/>
</dbReference>
<comment type="caution">
    <text evidence="4">The sequence shown here is derived from an EMBL/GenBank/DDBJ whole genome shotgun (WGS) entry which is preliminary data.</text>
</comment>
<dbReference type="Proteomes" id="UP000799439">
    <property type="component" value="Unassembled WGS sequence"/>
</dbReference>
<organism evidence="4 5">
    <name type="scientific">Myriangium duriaei CBS 260.36</name>
    <dbReference type="NCBI Taxonomy" id="1168546"/>
    <lineage>
        <taxon>Eukaryota</taxon>
        <taxon>Fungi</taxon>
        <taxon>Dikarya</taxon>
        <taxon>Ascomycota</taxon>
        <taxon>Pezizomycotina</taxon>
        <taxon>Dothideomycetes</taxon>
        <taxon>Dothideomycetidae</taxon>
        <taxon>Myriangiales</taxon>
        <taxon>Myriangiaceae</taxon>
        <taxon>Myriangium</taxon>
    </lineage>
</organism>
<dbReference type="EMBL" id="ML996081">
    <property type="protein sequence ID" value="KAF2158075.1"/>
    <property type="molecule type" value="Genomic_DNA"/>
</dbReference>
<dbReference type="InterPro" id="IPR025340">
    <property type="entry name" value="DUF4246"/>
</dbReference>
<feature type="domain" description="DUF4246" evidence="2">
    <location>
        <begin position="88"/>
        <end position="552"/>
    </location>
</feature>
<evidence type="ECO:0000259" key="2">
    <source>
        <dbReference type="Pfam" id="PF14033"/>
    </source>
</evidence>
<dbReference type="InterPro" id="IPR049192">
    <property type="entry name" value="DUF4246_C"/>
</dbReference>
<feature type="compositionally biased region" description="Acidic residues" evidence="1">
    <location>
        <begin position="318"/>
        <end position="336"/>
    </location>
</feature>
<dbReference type="Pfam" id="PF21666">
    <property type="entry name" value="DUF4246_N"/>
    <property type="match status" value="1"/>
</dbReference>
<evidence type="ECO:0000313" key="5">
    <source>
        <dbReference type="Proteomes" id="UP000799439"/>
    </source>
</evidence>
<name>A0A9P4JCH4_9PEZI</name>
<accession>A0A9P4JCH4</accession>
<proteinExistence type="predicted"/>
<keyword evidence="5" id="KW-1185">Reference proteome</keyword>
<evidence type="ECO:0000313" key="4">
    <source>
        <dbReference type="EMBL" id="KAF2158075.1"/>
    </source>
</evidence>
<evidence type="ECO:0000259" key="3">
    <source>
        <dbReference type="Pfam" id="PF21666"/>
    </source>
</evidence>
<sequence length="616" mass="70393">MARTDGQIKLPGYGLDLAHNLNAYQWKFGHASQLAPPKGVLVRERRLCQAINLLTDKPEWRRKVFDEDISQKWRREIVSDQDVGFSDRMFDFCLAELQDKAGWHKESGIIRVLDDRFAVVKSDTIVSADLHQSFKAVVPCLLEDIPQALQDWHPGSNDQVLDLVHPSLFPLVYGRSKILPDRTTGISDCLRDAGKGEVLATILETGSGRSTDEHRISHEFQWLPTDFEFTPNGVRALSYINNLHPTHQRELYPLIEKLVDAAIPMWSEVLSFTRIDRNEIQTRFLDREAQYDYVEGTGAEAVRARWVRDGMPGRVREDEAEVSGDSGESADEDVPDAWDIAPWDYPDEFPGDWEQDYPHRTRLLIPPEPREYAEFKKTVDDTVKLYPLEEEFASEGLQVIVKLANIVLTPDSPDYAGGSWHVEGMLNEKICATALYYYDSQNITDSYLAFRTDMDSDELVYGAPQGDYSGLETIFGIKNEEKAVQDIGRVLTREGRMLAFPNVVQHKVAPFSLLDKTRPGHRKIVALFLVAPDRRIISTSNIPPQRKDWWAEGMLQTLLGKVPPETAQQIINDVEHFPISMDDAKKLRLELMEERKKRDSYEEDAREDTAFSFCEH</sequence>